<feature type="binding site" evidence="9">
    <location>
        <position position="63"/>
    </location>
    <ligand>
        <name>substrate</name>
    </ligand>
</feature>
<feature type="site" description="Transition state stabilizer" evidence="9">
    <location>
        <position position="9"/>
    </location>
</feature>
<dbReference type="OrthoDB" id="9803155at2"/>
<dbReference type="PANTHER" id="PTHR23342:SF0">
    <property type="entry name" value="N-ACETYLGLUTAMATE SYNTHASE, MITOCHONDRIAL"/>
    <property type="match status" value="1"/>
</dbReference>
<evidence type="ECO:0000256" key="8">
    <source>
        <dbReference type="ARBA" id="ARBA00048141"/>
    </source>
</evidence>
<feature type="site" description="Transition state stabilizer" evidence="9">
    <location>
        <position position="225"/>
    </location>
</feature>
<comment type="pathway">
    <text evidence="1 9">Amino-acid biosynthesis; L-arginine biosynthesis; N(2)-acetyl-L-ornithine from L-glutamate: step 2/4.</text>
</comment>
<proteinExistence type="inferred from homology"/>
<dbReference type="Gene3D" id="3.40.1160.10">
    <property type="entry name" value="Acetylglutamate kinase-like"/>
    <property type="match status" value="1"/>
</dbReference>
<evidence type="ECO:0000313" key="11">
    <source>
        <dbReference type="EMBL" id="SMF49078.1"/>
    </source>
</evidence>
<dbReference type="GO" id="GO:0005524">
    <property type="term" value="F:ATP binding"/>
    <property type="evidence" value="ECO:0007669"/>
    <property type="project" value="UniProtKB-UniRule"/>
</dbReference>
<dbReference type="InterPro" id="IPR004662">
    <property type="entry name" value="AcgluKinase_fam"/>
</dbReference>
<dbReference type="SUPFAM" id="SSF53633">
    <property type="entry name" value="Carbamate kinase-like"/>
    <property type="match status" value="1"/>
</dbReference>
<dbReference type="EMBL" id="FWZT01000015">
    <property type="protein sequence ID" value="SMF49078.1"/>
    <property type="molecule type" value="Genomic_DNA"/>
</dbReference>
<dbReference type="NCBIfam" id="TIGR00761">
    <property type="entry name" value="argB"/>
    <property type="match status" value="1"/>
</dbReference>
<feature type="domain" description="Aspartate/glutamate/uridylate kinase" evidence="10">
    <location>
        <begin position="5"/>
        <end position="243"/>
    </location>
</feature>
<evidence type="ECO:0000256" key="7">
    <source>
        <dbReference type="ARBA" id="ARBA00022840"/>
    </source>
</evidence>
<organism evidence="11 12">
    <name type="scientific">Pseudobacteriovorax antillogorgiicola</name>
    <dbReference type="NCBI Taxonomy" id="1513793"/>
    <lineage>
        <taxon>Bacteria</taxon>
        <taxon>Pseudomonadati</taxon>
        <taxon>Bdellovibrionota</taxon>
        <taxon>Oligoflexia</taxon>
        <taxon>Oligoflexales</taxon>
        <taxon>Pseudobacteriovoracaceae</taxon>
        <taxon>Pseudobacteriovorax</taxon>
    </lineage>
</organism>
<sequence length="264" mass="28236">MSKPLTIVKVGGKVIEDQAKFEAFLDQFAAIEGPKILVHGGGVMASQLAELLGIPVNMIDGRRVTCQKTIDVVTMVYAGKINKTIAAQLNRRLIPAIGLCGADNFLVKAKRRPNEPIDFGFVGDVTGVNHEFLNHLLQGGLTPVLAPLSCDETGQILNTNGDTIASAVASAMCQLGYKVTLLYMTNLAGVMEDPRDAASLIPRIDQDLAKTLHQTGVVSDGMLPKLDNCFVAKRSGAVRVAIGHWQKSRDLTDPTMACGTEIVL</sequence>
<reference evidence="12" key="1">
    <citation type="submission" date="2017-04" db="EMBL/GenBank/DDBJ databases">
        <authorList>
            <person name="Varghese N."/>
            <person name="Submissions S."/>
        </authorList>
    </citation>
    <scope>NUCLEOTIDE SEQUENCE [LARGE SCALE GENOMIC DNA]</scope>
    <source>
        <strain evidence="12">RKEM611</strain>
    </source>
</reference>
<keyword evidence="3 9" id="KW-0028">Amino-acid biosynthesis</keyword>
<evidence type="ECO:0000256" key="3">
    <source>
        <dbReference type="ARBA" id="ARBA00022605"/>
    </source>
</evidence>
<dbReference type="CDD" id="cd04238">
    <property type="entry name" value="AAK_NAGK-like"/>
    <property type="match status" value="1"/>
</dbReference>
<comment type="catalytic activity">
    <reaction evidence="8 9">
        <text>N-acetyl-L-glutamate + ATP = N-acetyl-L-glutamyl 5-phosphate + ADP</text>
        <dbReference type="Rhea" id="RHEA:14629"/>
        <dbReference type="ChEBI" id="CHEBI:30616"/>
        <dbReference type="ChEBI" id="CHEBI:44337"/>
        <dbReference type="ChEBI" id="CHEBI:57936"/>
        <dbReference type="ChEBI" id="CHEBI:456216"/>
        <dbReference type="EC" id="2.7.2.8"/>
    </reaction>
</comment>
<dbReference type="PIRSF" id="PIRSF000728">
    <property type="entry name" value="NAGK"/>
    <property type="match status" value="1"/>
</dbReference>
<dbReference type="InterPro" id="IPR001048">
    <property type="entry name" value="Asp/Glu/Uridylate_kinase"/>
</dbReference>
<dbReference type="GO" id="GO:0003991">
    <property type="term" value="F:acetylglutamate kinase activity"/>
    <property type="evidence" value="ECO:0007669"/>
    <property type="project" value="UniProtKB-UniRule"/>
</dbReference>
<comment type="subcellular location">
    <subcellularLocation>
        <location evidence="9">Cytoplasm</location>
    </subcellularLocation>
</comment>
<dbReference type="STRING" id="1513793.SAMN06296036_11539"/>
<dbReference type="RefSeq" id="WP_132319670.1">
    <property type="nucleotide sequence ID" value="NZ_FWZT01000015.1"/>
</dbReference>
<dbReference type="UniPathway" id="UPA00068">
    <property type="reaction ID" value="UER00107"/>
</dbReference>
<keyword evidence="9" id="KW-0963">Cytoplasm</keyword>
<dbReference type="AlphaFoldDB" id="A0A1Y6C9A4"/>
<feature type="binding site" evidence="9">
    <location>
        <begin position="41"/>
        <end position="42"/>
    </location>
    <ligand>
        <name>substrate</name>
    </ligand>
</feature>
<dbReference type="InterPro" id="IPR036393">
    <property type="entry name" value="AceGlu_kinase-like_sf"/>
</dbReference>
<protein>
    <recommendedName>
        <fullName evidence="9">Acetylglutamate kinase</fullName>
        <ecNumber evidence="9">2.7.2.8</ecNumber>
    </recommendedName>
    <alternativeName>
        <fullName evidence="9">N-acetyl-L-glutamate 5-phosphotransferase</fullName>
    </alternativeName>
    <alternativeName>
        <fullName evidence="9">NAG kinase</fullName>
        <shortName evidence="9">NAGK</shortName>
    </alternativeName>
</protein>
<evidence type="ECO:0000313" key="12">
    <source>
        <dbReference type="Proteomes" id="UP000192907"/>
    </source>
</evidence>
<comment type="function">
    <text evidence="9">Catalyzes the ATP-dependent phosphorylation of N-acetyl-L-glutamate.</text>
</comment>
<accession>A0A1Y6C9A4</accession>
<evidence type="ECO:0000256" key="5">
    <source>
        <dbReference type="ARBA" id="ARBA00022741"/>
    </source>
</evidence>
<dbReference type="GO" id="GO:0042450">
    <property type="term" value="P:L-arginine biosynthetic process via ornithine"/>
    <property type="evidence" value="ECO:0007669"/>
    <property type="project" value="UniProtKB-UniRule"/>
</dbReference>
<keyword evidence="5 9" id="KW-0547">Nucleotide-binding</keyword>
<evidence type="ECO:0000256" key="2">
    <source>
        <dbReference type="ARBA" id="ARBA00022571"/>
    </source>
</evidence>
<keyword evidence="6 9" id="KW-0418">Kinase</keyword>
<keyword evidence="2 9" id="KW-0055">Arginine biosynthesis</keyword>
<feature type="binding site" evidence="9">
    <location>
        <position position="158"/>
    </location>
    <ligand>
        <name>substrate</name>
    </ligand>
</feature>
<evidence type="ECO:0000259" key="10">
    <source>
        <dbReference type="Pfam" id="PF00696"/>
    </source>
</evidence>
<name>A0A1Y6C9A4_9BACT</name>
<dbReference type="HAMAP" id="MF_00082">
    <property type="entry name" value="ArgB"/>
    <property type="match status" value="1"/>
</dbReference>
<dbReference type="GO" id="GO:0005737">
    <property type="term" value="C:cytoplasm"/>
    <property type="evidence" value="ECO:0007669"/>
    <property type="project" value="UniProtKB-SubCell"/>
</dbReference>
<keyword evidence="7 9" id="KW-0067">ATP-binding</keyword>
<dbReference type="InterPro" id="IPR037528">
    <property type="entry name" value="ArgB"/>
</dbReference>
<dbReference type="PANTHER" id="PTHR23342">
    <property type="entry name" value="N-ACETYLGLUTAMATE SYNTHASE"/>
    <property type="match status" value="1"/>
</dbReference>
<evidence type="ECO:0000256" key="9">
    <source>
        <dbReference type="HAMAP-Rule" id="MF_00082"/>
    </source>
</evidence>
<comment type="similarity">
    <text evidence="9">Belongs to the acetylglutamate kinase family. ArgB subfamily.</text>
</comment>
<evidence type="ECO:0000256" key="1">
    <source>
        <dbReference type="ARBA" id="ARBA00004828"/>
    </source>
</evidence>
<dbReference type="EC" id="2.7.2.8" evidence="9"/>
<dbReference type="Pfam" id="PF00696">
    <property type="entry name" value="AA_kinase"/>
    <property type="match status" value="1"/>
</dbReference>
<evidence type="ECO:0000256" key="4">
    <source>
        <dbReference type="ARBA" id="ARBA00022679"/>
    </source>
</evidence>
<dbReference type="Proteomes" id="UP000192907">
    <property type="component" value="Unassembled WGS sequence"/>
</dbReference>
<keyword evidence="12" id="KW-1185">Reference proteome</keyword>
<gene>
    <name evidence="9" type="primary">argB</name>
    <name evidence="11" type="ORF">SAMN06296036_11539</name>
</gene>
<keyword evidence="4 9" id="KW-0808">Transferase</keyword>
<evidence type="ECO:0000256" key="6">
    <source>
        <dbReference type="ARBA" id="ARBA00022777"/>
    </source>
</evidence>